<dbReference type="InterPro" id="IPR004635">
    <property type="entry name" value="Pept_S49_SppA"/>
</dbReference>
<dbReference type="Gene3D" id="3.90.226.10">
    <property type="entry name" value="2-enoyl-CoA Hydratase, Chain A, domain 1"/>
    <property type="match status" value="2"/>
</dbReference>
<dbReference type="Pfam" id="PF01343">
    <property type="entry name" value="Peptidase_S49"/>
    <property type="match status" value="1"/>
</dbReference>
<keyword evidence="4" id="KW-0720">Serine protease</keyword>
<dbReference type="InterPro" id="IPR002142">
    <property type="entry name" value="Peptidase_S49"/>
</dbReference>
<evidence type="ECO:0000256" key="3">
    <source>
        <dbReference type="ARBA" id="ARBA00022801"/>
    </source>
</evidence>
<evidence type="ECO:0000259" key="5">
    <source>
        <dbReference type="Pfam" id="PF01343"/>
    </source>
</evidence>
<evidence type="ECO:0000256" key="1">
    <source>
        <dbReference type="ARBA" id="ARBA00008683"/>
    </source>
</evidence>
<dbReference type="SUPFAM" id="SSF52096">
    <property type="entry name" value="ClpP/crotonase"/>
    <property type="match status" value="1"/>
</dbReference>
<dbReference type="InterPro" id="IPR047272">
    <property type="entry name" value="S49_SppA_C"/>
</dbReference>
<dbReference type="InterPro" id="IPR029045">
    <property type="entry name" value="ClpP/crotonase-like_dom_sf"/>
</dbReference>
<dbReference type="Proteomes" id="UP001290455">
    <property type="component" value="Unassembled WGS sequence"/>
</dbReference>
<evidence type="ECO:0000313" key="6">
    <source>
        <dbReference type="EMBL" id="MDZ5472521.1"/>
    </source>
</evidence>
<comment type="similarity">
    <text evidence="1">Belongs to the peptidase S49 family.</text>
</comment>
<gene>
    <name evidence="6" type="primary">sppA</name>
    <name evidence="6" type="ORF">SM124_12245</name>
</gene>
<keyword evidence="7" id="KW-1185">Reference proteome</keyword>
<evidence type="ECO:0000256" key="2">
    <source>
        <dbReference type="ARBA" id="ARBA00022670"/>
    </source>
</evidence>
<comment type="caution">
    <text evidence="6">The sequence shown here is derived from an EMBL/GenBank/DDBJ whole genome shotgun (WGS) entry which is preliminary data.</text>
</comment>
<reference evidence="6 7" key="1">
    <citation type="submission" date="2023-11" db="EMBL/GenBank/DDBJ databases">
        <title>Bacillus jintuensis, isolated from a mudflat on the Beibu Gulf coast.</title>
        <authorList>
            <person name="Li M."/>
        </authorList>
    </citation>
    <scope>NUCLEOTIDE SEQUENCE [LARGE SCALE GENOMIC DNA]</scope>
    <source>
        <strain evidence="6 7">31A1R</strain>
    </source>
</reference>
<dbReference type="EMBL" id="JAXOFX010000007">
    <property type="protein sequence ID" value="MDZ5472521.1"/>
    <property type="molecule type" value="Genomic_DNA"/>
</dbReference>
<keyword evidence="3" id="KW-0378">Hydrolase</keyword>
<dbReference type="NCBIfam" id="TIGR00706">
    <property type="entry name" value="SppA_dom"/>
    <property type="match status" value="1"/>
</dbReference>
<proteinExistence type="inferred from homology"/>
<protein>
    <submittedName>
        <fullName evidence="6">Signal peptide peptidase SppA</fullName>
    </submittedName>
</protein>
<accession>A0ABU5IZG0</accession>
<dbReference type="PANTHER" id="PTHR42987:SF7">
    <property type="entry name" value="SIGNAL PEPTIDE PEPTIDASE SPPA-RELATED"/>
    <property type="match status" value="1"/>
</dbReference>
<evidence type="ECO:0000313" key="7">
    <source>
        <dbReference type="Proteomes" id="UP001290455"/>
    </source>
</evidence>
<evidence type="ECO:0000256" key="4">
    <source>
        <dbReference type="ARBA" id="ARBA00022825"/>
    </source>
</evidence>
<keyword evidence="2" id="KW-0645">Protease</keyword>
<dbReference type="PANTHER" id="PTHR42987">
    <property type="entry name" value="PEPTIDASE S49"/>
    <property type="match status" value="1"/>
</dbReference>
<feature type="domain" description="Peptidase S49" evidence="5">
    <location>
        <begin position="132"/>
        <end position="283"/>
    </location>
</feature>
<sequence>MNGKRWAALGIAGALLFFSIVVNMLSAFAFTDFESSFKEMFEVADTPFIEEVVEKGNSSKKIAILEVNGVIQDTTDAGSLFTSPGYNHKSFIKSLEHVKDDPTVKAVVLKVNTPGGGVVESAEIHRKIIVIQKEAKKPVYVSMGSMAASGGYYIAAPADKIFASPETLTGSLGVIMQGYNYAGLAEKYGVEFVTIKSGPYKDIMSPTRDMTKEERDILQSMIDNSYEGFVKVISEGRGMSEAEVKKIADGRIYDGRQAKDVNLIDEFGYLEDVIDVMKKDNNLKGAQVVSYTENFGFGSLFSMGAQKIMGEDFEMAGLMKLLSQPNSPRLMYLYAE</sequence>
<name>A0ABU5IZG0_9BACI</name>
<dbReference type="RefSeq" id="WP_322446821.1">
    <property type="nucleotide sequence ID" value="NZ_JAXOFX010000007.1"/>
</dbReference>
<organism evidence="6 7">
    <name type="scientific">Robertmurraya mangrovi</name>
    <dbReference type="NCBI Taxonomy" id="3098077"/>
    <lineage>
        <taxon>Bacteria</taxon>
        <taxon>Bacillati</taxon>
        <taxon>Bacillota</taxon>
        <taxon>Bacilli</taxon>
        <taxon>Bacillales</taxon>
        <taxon>Bacillaceae</taxon>
        <taxon>Robertmurraya</taxon>
    </lineage>
</organism>
<dbReference type="CDD" id="cd07023">
    <property type="entry name" value="S49_Sppa_N_C"/>
    <property type="match status" value="1"/>
</dbReference>